<proteinExistence type="predicted"/>
<reference evidence="1 2" key="1">
    <citation type="submission" date="2019-06" db="EMBL/GenBank/DDBJ databases">
        <title>Draft genomes of female and male turbot (Scophthalmus maximus).</title>
        <authorList>
            <person name="Xu H."/>
            <person name="Xu X.-W."/>
            <person name="Shao C."/>
            <person name="Chen S."/>
        </authorList>
    </citation>
    <scope>NUCLEOTIDE SEQUENCE [LARGE SCALE GENOMIC DNA]</scope>
    <source>
        <strain evidence="1">Ysfricsl-2016a</strain>
        <tissue evidence="1">Blood</tissue>
    </source>
</reference>
<comment type="caution">
    <text evidence="1">The sequence shown here is derived from an EMBL/GenBank/DDBJ whole genome shotgun (WGS) entry which is preliminary data.</text>
</comment>
<dbReference type="EMBL" id="VEVO01000280">
    <property type="protein sequence ID" value="KAF0022064.1"/>
    <property type="molecule type" value="Genomic_DNA"/>
</dbReference>
<name>A0A6A4RU28_SCOMX</name>
<dbReference type="AlphaFoldDB" id="A0A6A4RU28"/>
<organism evidence="1 2">
    <name type="scientific">Scophthalmus maximus</name>
    <name type="common">Turbot</name>
    <name type="synonym">Psetta maxima</name>
    <dbReference type="NCBI Taxonomy" id="52904"/>
    <lineage>
        <taxon>Eukaryota</taxon>
        <taxon>Metazoa</taxon>
        <taxon>Chordata</taxon>
        <taxon>Craniata</taxon>
        <taxon>Vertebrata</taxon>
        <taxon>Euteleostomi</taxon>
        <taxon>Actinopterygii</taxon>
        <taxon>Neopterygii</taxon>
        <taxon>Teleostei</taxon>
        <taxon>Neoteleostei</taxon>
        <taxon>Acanthomorphata</taxon>
        <taxon>Carangaria</taxon>
        <taxon>Pleuronectiformes</taxon>
        <taxon>Pleuronectoidei</taxon>
        <taxon>Scophthalmidae</taxon>
        <taxon>Scophthalmus</taxon>
    </lineage>
</organism>
<protein>
    <submittedName>
        <fullName evidence="1">Uncharacterized protein</fullName>
    </submittedName>
</protein>
<evidence type="ECO:0000313" key="2">
    <source>
        <dbReference type="Proteomes" id="UP000438429"/>
    </source>
</evidence>
<accession>A0A6A4RU28</accession>
<evidence type="ECO:0000313" key="1">
    <source>
        <dbReference type="EMBL" id="KAF0022064.1"/>
    </source>
</evidence>
<gene>
    <name evidence="1" type="ORF">F2P81_025683</name>
</gene>
<sequence>MNASVIIPAFIPRPLTKDRLNPSRTTVSGLEAFAVNNQTDLCEKRHQTCGEDAKRFLEVSADKSRYRMEQDRTCGGT</sequence>
<dbReference type="Proteomes" id="UP000438429">
    <property type="component" value="Unassembled WGS sequence"/>
</dbReference>